<keyword evidence="2" id="KW-1185">Reference proteome</keyword>
<evidence type="ECO:0000313" key="2">
    <source>
        <dbReference type="Proteomes" id="UP001283361"/>
    </source>
</evidence>
<proteinExistence type="predicted"/>
<sequence>MLLSPESSYNERKAGQVAELLPAVASGGVWLKASSTQRYVTLGQQSVHLIYDRRPWMRLNTCVVWATVF</sequence>
<reference evidence="1" key="1">
    <citation type="journal article" date="2023" name="G3 (Bethesda)">
        <title>A reference genome for the long-term kleptoplast-retaining sea slug Elysia crispata morphotype clarki.</title>
        <authorList>
            <person name="Eastman K.E."/>
            <person name="Pendleton A.L."/>
            <person name="Shaikh M.A."/>
            <person name="Suttiyut T."/>
            <person name="Ogas R."/>
            <person name="Tomko P."/>
            <person name="Gavelis G."/>
            <person name="Widhalm J.R."/>
            <person name="Wisecaver J.H."/>
        </authorList>
    </citation>
    <scope>NUCLEOTIDE SEQUENCE</scope>
    <source>
        <strain evidence="1">ECLA1</strain>
    </source>
</reference>
<organism evidence="1 2">
    <name type="scientific">Elysia crispata</name>
    <name type="common">lettuce slug</name>
    <dbReference type="NCBI Taxonomy" id="231223"/>
    <lineage>
        <taxon>Eukaryota</taxon>
        <taxon>Metazoa</taxon>
        <taxon>Spiralia</taxon>
        <taxon>Lophotrochozoa</taxon>
        <taxon>Mollusca</taxon>
        <taxon>Gastropoda</taxon>
        <taxon>Heterobranchia</taxon>
        <taxon>Euthyneura</taxon>
        <taxon>Panpulmonata</taxon>
        <taxon>Sacoglossa</taxon>
        <taxon>Placobranchoidea</taxon>
        <taxon>Plakobranchidae</taxon>
        <taxon>Elysia</taxon>
    </lineage>
</organism>
<dbReference type="EMBL" id="JAWDGP010007289">
    <property type="protein sequence ID" value="KAK3726698.1"/>
    <property type="molecule type" value="Genomic_DNA"/>
</dbReference>
<comment type="caution">
    <text evidence="1">The sequence shown here is derived from an EMBL/GenBank/DDBJ whole genome shotgun (WGS) entry which is preliminary data.</text>
</comment>
<gene>
    <name evidence="1" type="ORF">RRG08_017006</name>
</gene>
<name>A0AAE0XZ35_9GAST</name>
<accession>A0AAE0XZ35</accession>
<dbReference type="Proteomes" id="UP001283361">
    <property type="component" value="Unassembled WGS sequence"/>
</dbReference>
<protein>
    <submittedName>
        <fullName evidence="1">Uncharacterized protein</fullName>
    </submittedName>
</protein>
<dbReference type="AlphaFoldDB" id="A0AAE0XZ35"/>
<evidence type="ECO:0000313" key="1">
    <source>
        <dbReference type="EMBL" id="KAK3726698.1"/>
    </source>
</evidence>